<reference evidence="1" key="2">
    <citation type="submission" date="2025-09" db="UniProtKB">
        <authorList>
            <consortium name="Ensembl"/>
        </authorList>
    </citation>
    <scope>IDENTIFICATION</scope>
</reference>
<dbReference type="Proteomes" id="UP000694417">
    <property type="component" value="Unplaced"/>
</dbReference>
<evidence type="ECO:0000313" key="1">
    <source>
        <dbReference type="Ensembl" id="ENSUPAP00010030257.1"/>
    </source>
</evidence>
<name>A0A8D2IEN4_UROPR</name>
<organism evidence="1 2">
    <name type="scientific">Urocitellus parryii</name>
    <name type="common">Arctic ground squirrel</name>
    <name type="synonym">Spermophilus parryii</name>
    <dbReference type="NCBI Taxonomy" id="9999"/>
    <lineage>
        <taxon>Eukaryota</taxon>
        <taxon>Metazoa</taxon>
        <taxon>Chordata</taxon>
        <taxon>Craniata</taxon>
        <taxon>Vertebrata</taxon>
        <taxon>Euteleostomi</taxon>
        <taxon>Mammalia</taxon>
        <taxon>Eutheria</taxon>
        <taxon>Euarchontoglires</taxon>
        <taxon>Glires</taxon>
        <taxon>Rodentia</taxon>
        <taxon>Sciuromorpha</taxon>
        <taxon>Sciuridae</taxon>
        <taxon>Xerinae</taxon>
        <taxon>Marmotini</taxon>
        <taxon>Urocitellus</taxon>
    </lineage>
</organism>
<dbReference type="Ensembl" id="ENSUPAT00010034378.1">
    <property type="protein sequence ID" value="ENSUPAP00010030257.1"/>
    <property type="gene ID" value="ENSUPAG00010023753.1"/>
</dbReference>
<dbReference type="AlphaFoldDB" id="A0A8D2IEN4"/>
<evidence type="ECO:0000313" key="2">
    <source>
        <dbReference type="Proteomes" id="UP000694417"/>
    </source>
</evidence>
<proteinExistence type="predicted"/>
<keyword evidence="2" id="KW-1185">Reference proteome</keyword>
<accession>A0A8D2IEN4</accession>
<protein>
    <submittedName>
        <fullName evidence="1">Uncharacterized protein</fullName>
    </submittedName>
</protein>
<reference evidence="1" key="1">
    <citation type="submission" date="2025-08" db="UniProtKB">
        <authorList>
            <consortium name="Ensembl"/>
        </authorList>
    </citation>
    <scope>IDENTIFICATION</scope>
</reference>
<sequence length="135" mass="14839">MKFNSYLSPCAKLNSKCIKDPGIKPETLYGTEEKVGPNLHHVGLGLSFLNKTPIVQELKSRINKWRVGASQAGCPTPPTGAREPSGLQLQKPSLYTIKAVFILDNDEPQLLATMFNLDSVMSEHFSVALFTLLPL</sequence>